<comment type="caution">
    <text evidence="2">The sequence shown here is derived from an EMBL/GenBank/DDBJ whole genome shotgun (WGS) entry which is preliminary data.</text>
</comment>
<evidence type="ECO:0000313" key="2">
    <source>
        <dbReference type="EMBL" id="KEQ19186.1"/>
    </source>
</evidence>
<reference evidence="2 3" key="1">
    <citation type="submission" date="2014-06" db="EMBL/GenBank/DDBJ databases">
        <title>Whole Genome Sequences of Three Symbiotic Endozoicomonas Bacteria.</title>
        <authorList>
            <person name="Neave M.J."/>
            <person name="Apprill A."/>
            <person name="Voolstra C.R."/>
        </authorList>
    </citation>
    <scope>NUCLEOTIDE SEQUENCE [LARGE SCALE GENOMIC DNA]</scope>
    <source>
        <strain evidence="2 3">DSM 25634</strain>
    </source>
</reference>
<name>A0A081NL63_9GAMM</name>
<dbReference type="STRING" id="1137799.GZ78_04110"/>
<dbReference type="PANTHER" id="PTHR37812">
    <property type="entry name" value="MU-LIKE PROPHAGE FLUMU PROTEIN C"/>
    <property type="match status" value="1"/>
</dbReference>
<dbReference type="SUPFAM" id="SSF46689">
    <property type="entry name" value="Homeodomain-like"/>
    <property type="match status" value="1"/>
</dbReference>
<dbReference type="EMBL" id="JOKH01000001">
    <property type="protein sequence ID" value="KEQ19186.1"/>
    <property type="molecule type" value="Genomic_DNA"/>
</dbReference>
<dbReference type="Pfam" id="PF08765">
    <property type="entry name" value="Mor"/>
    <property type="match status" value="1"/>
</dbReference>
<dbReference type="InterPro" id="IPR009057">
    <property type="entry name" value="Homeodomain-like_sf"/>
</dbReference>
<sequence>MSMNEDDLFGLDHTNDILGHLDDEALHQKHLWPGDLVELAEVIRAQLLREEVKDDALYLQMERVLLAMSFLCGGRNYYLPKGERIKKALRDKRIYDEFDGKNIRGLSNHYKLSEQKVYEVVREQRQLHKNRIQHNLFPNEQA</sequence>
<protein>
    <recommendedName>
        <fullName evidence="1">Mor transcription activator domain-containing protein</fullName>
    </recommendedName>
</protein>
<dbReference type="OrthoDB" id="6387485at2"/>
<dbReference type="InterPro" id="IPR014875">
    <property type="entry name" value="Mor_transcription_activator"/>
</dbReference>
<feature type="domain" description="Mor transcription activator" evidence="1">
    <location>
        <begin position="32"/>
        <end position="136"/>
    </location>
</feature>
<organism evidence="2 3">
    <name type="scientific">Endozoicomonas numazuensis</name>
    <dbReference type="NCBI Taxonomy" id="1137799"/>
    <lineage>
        <taxon>Bacteria</taxon>
        <taxon>Pseudomonadati</taxon>
        <taxon>Pseudomonadota</taxon>
        <taxon>Gammaproteobacteria</taxon>
        <taxon>Oceanospirillales</taxon>
        <taxon>Endozoicomonadaceae</taxon>
        <taxon>Endozoicomonas</taxon>
    </lineage>
</organism>
<accession>A0A081NL63</accession>
<dbReference type="Gene3D" id="1.10.10.60">
    <property type="entry name" value="Homeodomain-like"/>
    <property type="match status" value="1"/>
</dbReference>
<keyword evidence="3" id="KW-1185">Reference proteome</keyword>
<dbReference type="InterPro" id="IPR052411">
    <property type="entry name" value="c-mor_Regulatory_Protein"/>
</dbReference>
<evidence type="ECO:0000313" key="3">
    <source>
        <dbReference type="Proteomes" id="UP000028073"/>
    </source>
</evidence>
<dbReference type="AlphaFoldDB" id="A0A081NL63"/>
<gene>
    <name evidence="2" type="ORF">GZ78_04110</name>
</gene>
<proteinExistence type="predicted"/>
<dbReference type="PANTHER" id="PTHR37812:SF1">
    <property type="entry name" value="MU-LIKE PROPHAGE FLUMU PROTEIN C"/>
    <property type="match status" value="1"/>
</dbReference>
<dbReference type="RefSeq" id="WP_034832866.1">
    <property type="nucleotide sequence ID" value="NZ_JOKH01000001.1"/>
</dbReference>
<dbReference type="eggNOG" id="COG5566">
    <property type="taxonomic scope" value="Bacteria"/>
</dbReference>
<dbReference type="Proteomes" id="UP000028073">
    <property type="component" value="Unassembled WGS sequence"/>
</dbReference>
<evidence type="ECO:0000259" key="1">
    <source>
        <dbReference type="Pfam" id="PF08765"/>
    </source>
</evidence>